<organism evidence="1">
    <name type="scientific">Arundo donax</name>
    <name type="common">Giant reed</name>
    <name type="synonym">Donax arundinaceus</name>
    <dbReference type="NCBI Taxonomy" id="35708"/>
    <lineage>
        <taxon>Eukaryota</taxon>
        <taxon>Viridiplantae</taxon>
        <taxon>Streptophyta</taxon>
        <taxon>Embryophyta</taxon>
        <taxon>Tracheophyta</taxon>
        <taxon>Spermatophyta</taxon>
        <taxon>Magnoliopsida</taxon>
        <taxon>Liliopsida</taxon>
        <taxon>Poales</taxon>
        <taxon>Poaceae</taxon>
        <taxon>PACMAD clade</taxon>
        <taxon>Arundinoideae</taxon>
        <taxon>Arundineae</taxon>
        <taxon>Arundo</taxon>
    </lineage>
</organism>
<name>A0A0A8YA60_ARUDO</name>
<accession>A0A0A8YA60</accession>
<dbReference type="EMBL" id="GBRH01275131">
    <property type="protein sequence ID" value="JAD22764.1"/>
    <property type="molecule type" value="Transcribed_RNA"/>
</dbReference>
<dbReference type="AlphaFoldDB" id="A0A0A8YA60"/>
<proteinExistence type="predicted"/>
<reference evidence="1" key="2">
    <citation type="journal article" date="2015" name="Data Brief">
        <title>Shoot transcriptome of the giant reed, Arundo donax.</title>
        <authorList>
            <person name="Barrero R.A."/>
            <person name="Guerrero F.D."/>
            <person name="Moolhuijzen P."/>
            <person name="Goolsby J.A."/>
            <person name="Tidwell J."/>
            <person name="Bellgard S.E."/>
            <person name="Bellgard M.I."/>
        </authorList>
    </citation>
    <scope>NUCLEOTIDE SEQUENCE</scope>
    <source>
        <tissue evidence="1">Shoot tissue taken approximately 20 cm above the soil surface</tissue>
    </source>
</reference>
<evidence type="ECO:0000313" key="1">
    <source>
        <dbReference type="EMBL" id="JAD22764.1"/>
    </source>
</evidence>
<sequence length="20" mass="2222">MASSAPPLQRGRWRLALTPI</sequence>
<reference evidence="1" key="1">
    <citation type="submission" date="2014-09" db="EMBL/GenBank/DDBJ databases">
        <authorList>
            <person name="Magalhaes I.L.F."/>
            <person name="Oliveira U."/>
            <person name="Santos F.R."/>
            <person name="Vidigal T.H.D.A."/>
            <person name="Brescovit A.D."/>
            <person name="Santos A.J."/>
        </authorList>
    </citation>
    <scope>NUCLEOTIDE SEQUENCE</scope>
    <source>
        <tissue evidence="1">Shoot tissue taken approximately 20 cm above the soil surface</tissue>
    </source>
</reference>
<protein>
    <submittedName>
        <fullName evidence="1">Uncharacterized protein</fullName>
    </submittedName>
</protein>